<feature type="region of interest" description="Disordered" evidence="4">
    <location>
        <begin position="122"/>
        <end position="147"/>
    </location>
</feature>
<keyword evidence="1 2" id="KW-0238">DNA-binding</keyword>
<reference evidence="5" key="2">
    <citation type="submission" date="2020-09" db="EMBL/GenBank/DDBJ databases">
        <authorList>
            <person name="Sun Q."/>
            <person name="Sedlacek I."/>
        </authorList>
    </citation>
    <scope>NUCLEOTIDE SEQUENCE</scope>
    <source>
        <strain evidence="5">CCM 8711</strain>
    </source>
</reference>
<dbReference type="RefSeq" id="WP_188418550.1">
    <property type="nucleotide sequence ID" value="NZ_BMDO01000013.1"/>
</dbReference>
<dbReference type="InterPro" id="IPR011344">
    <property type="entry name" value="ssDNA-bd"/>
</dbReference>
<accession>A0A917JE50</accession>
<dbReference type="InterPro" id="IPR012340">
    <property type="entry name" value="NA-bd_OB-fold"/>
</dbReference>
<dbReference type="CDD" id="cd04496">
    <property type="entry name" value="SSB_OBF"/>
    <property type="match status" value="1"/>
</dbReference>
<dbReference type="EMBL" id="BMDO01000013">
    <property type="protein sequence ID" value="GGI52436.1"/>
    <property type="molecule type" value="Genomic_DNA"/>
</dbReference>
<evidence type="ECO:0000256" key="4">
    <source>
        <dbReference type="SAM" id="MobiDB-lite"/>
    </source>
</evidence>
<keyword evidence="6" id="KW-1185">Reference proteome</keyword>
<dbReference type="Proteomes" id="UP000662074">
    <property type="component" value="Unassembled WGS sequence"/>
</dbReference>
<dbReference type="GO" id="GO:0003697">
    <property type="term" value="F:single-stranded DNA binding"/>
    <property type="evidence" value="ECO:0007669"/>
    <property type="project" value="InterPro"/>
</dbReference>
<gene>
    <name evidence="5" type="primary">ssb1</name>
    <name evidence="5" type="ORF">GCM10011425_36480</name>
</gene>
<evidence type="ECO:0000256" key="3">
    <source>
        <dbReference type="RuleBase" id="RU000524"/>
    </source>
</evidence>
<organism evidence="5 6">
    <name type="scientific">Mucilaginibacter galii</name>
    <dbReference type="NCBI Taxonomy" id="2005073"/>
    <lineage>
        <taxon>Bacteria</taxon>
        <taxon>Pseudomonadati</taxon>
        <taxon>Bacteroidota</taxon>
        <taxon>Sphingobacteriia</taxon>
        <taxon>Sphingobacteriales</taxon>
        <taxon>Sphingobacteriaceae</taxon>
        <taxon>Mucilaginibacter</taxon>
    </lineage>
</organism>
<dbReference type="Gene3D" id="2.40.50.140">
    <property type="entry name" value="Nucleic acid-binding proteins"/>
    <property type="match status" value="1"/>
</dbReference>
<proteinExistence type="predicted"/>
<evidence type="ECO:0000256" key="2">
    <source>
        <dbReference type="PROSITE-ProRule" id="PRU00252"/>
    </source>
</evidence>
<dbReference type="Pfam" id="PF00436">
    <property type="entry name" value="SSB"/>
    <property type="match status" value="1"/>
</dbReference>
<evidence type="ECO:0000256" key="1">
    <source>
        <dbReference type="ARBA" id="ARBA00023125"/>
    </source>
</evidence>
<name>A0A917JE50_9SPHI</name>
<dbReference type="SUPFAM" id="SSF50249">
    <property type="entry name" value="Nucleic acid-binding proteins"/>
    <property type="match status" value="1"/>
</dbReference>
<protein>
    <recommendedName>
        <fullName evidence="3">Single-stranded DNA-binding protein</fullName>
    </recommendedName>
</protein>
<sequence length="147" mass="15896">MGKGSGQIIYSLKPLYIMLFTGRITADAEVRDVKNDKKVTAFTVAVNKRYKNKAGEKQEKTSFIRCAYWINPGLAIYLTKGAIVEINGLIEAEAWTDKTGKAQANLTCSVDNIKLYGSATNASASTKAEKVPVSSGGTPPDDDDLPF</sequence>
<comment type="caution">
    <text evidence="5">The sequence shown here is derived from an EMBL/GenBank/DDBJ whole genome shotgun (WGS) entry which is preliminary data.</text>
</comment>
<evidence type="ECO:0000313" key="5">
    <source>
        <dbReference type="EMBL" id="GGI52436.1"/>
    </source>
</evidence>
<dbReference type="GO" id="GO:0006260">
    <property type="term" value="P:DNA replication"/>
    <property type="evidence" value="ECO:0007669"/>
    <property type="project" value="InterPro"/>
</dbReference>
<evidence type="ECO:0000313" key="6">
    <source>
        <dbReference type="Proteomes" id="UP000662074"/>
    </source>
</evidence>
<reference evidence="5" key="1">
    <citation type="journal article" date="2014" name="Int. J. Syst. Evol. Microbiol.">
        <title>Complete genome sequence of Corynebacterium casei LMG S-19264T (=DSM 44701T), isolated from a smear-ripened cheese.</title>
        <authorList>
            <consortium name="US DOE Joint Genome Institute (JGI-PGF)"/>
            <person name="Walter F."/>
            <person name="Albersmeier A."/>
            <person name="Kalinowski J."/>
            <person name="Ruckert C."/>
        </authorList>
    </citation>
    <scope>NUCLEOTIDE SEQUENCE</scope>
    <source>
        <strain evidence="5">CCM 8711</strain>
    </source>
</reference>
<dbReference type="PROSITE" id="PS50935">
    <property type="entry name" value="SSB"/>
    <property type="match status" value="1"/>
</dbReference>
<dbReference type="AlphaFoldDB" id="A0A917JE50"/>
<dbReference type="NCBIfam" id="TIGR00621">
    <property type="entry name" value="ssb"/>
    <property type="match status" value="1"/>
</dbReference>
<dbReference type="InterPro" id="IPR000424">
    <property type="entry name" value="Primosome_PriB/ssb"/>
</dbReference>